<feature type="domain" description="ABC transporter" evidence="5">
    <location>
        <begin position="5"/>
        <end position="236"/>
    </location>
</feature>
<organism evidence="6 7">
    <name type="scientific">Thermovirga lienii (strain ATCC BAA-1197 / DSM 17291 / Cas60314)</name>
    <dbReference type="NCBI Taxonomy" id="580340"/>
    <lineage>
        <taxon>Bacteria</taxon>
        <taxon>Thermotogati</taxon>
        <taxon>Synergistota</taxon>
        <taxon>Synergistia</taxon>
        <taxon>Synergistales</taxon>
        <taxon>Thermovirgaceae</taxon>
        <taxon>Thermovirga</taxon>
    </lineage>
</organism>
<proteinExistence type="inferred from homology"/>
<dbReference type="HOGENOM" id="CLU_000604_1_2_0"/>
<keyword evidence="3" id="KW-0547">Nucleotide-binding</keyword>
<dbReference type="Proteomes" id="UP000005868">
    <property type="component" value="Chromosome"/>
</dbReference>
<evidence type="ECO:0000256" key="4">
    <source>
        <dbReference type="ARBA" id="ARBA00022840"/>
    </source>
</evidence>
<dbReference type="InterPro" id="IPR017871">
    <property type="entry name" value="ABC_transporter-like_CS"/>
</dbReference>
<keyword evidence="4" id="KW-0067">ATP-binding</keyword>
<name>G7V7L3_THELD</name>
<keyword evidence="7" id="KW-1185">Reference proteome</keyword>
<dbReference type="OrthoDB" id="9804819at2"/>
<dbReference type="KEGG" id="tli:Tlie_0440"/>
<evidence type="ECO:0000313" key="6">
    <source>
        <dbReference type="EMBL" id="AER66175.1"/>
    </source>
</evidence>
<dbReference type="SMART" id="SM00382">
    <property type="entry name" value="AAA"/>
    <property type="match status" value="1"/>
</dbReference>
<dbReference type="PROSITE" id="PS50893">
    <property type="entry name" value="ABC_TRANSPORTER_2"/>
    <property type="match status" value="1"/>
</dbReference>
<dbReference type="PANTHER" id="PTHR43335">
    <property type="entry name" value="ABC TRANSPORTER, ATP-BINDING PROTEIN"/>
    <property type="match status" value="1"/>
</dbReference>
<dbReference type="PROSITE" id="PS00211">
    <property type="entry name" value="ABC_TRANSPORTER_1"/>
    <property type="match status" value="1"/>
</dbReference>
<dbReference type="Gene3D" id="3.40.50.300">
    <property type="entry name" value="P-loop containing nucleotide triphosphate hydrolases"/>
    <property type="match status" value="1"/>
</dbReference>
<dbReference type="SUPFAM" id="SSF52540">
    <property type="entry name" value="P-loop containing nucleoside triphosphate hydrolases"/>
    <property type="match status" value="1"/>
</dbReference>
<evidence type="ECO:0000256" key="2">
    <source>
        <dbReference type="ARBA" id="ARBA00022448"/>
    </source>
</evidence>
<dbReference type="GO" id="GO:0005524">
    <property type="term" value="F:ATP binding"/>
    <property type="evidence" value="ECO:0007669"/>
    <property type="project" value="UniProtKB-KW"/>
</dbReference>
<evidence type="ECO:0000256" key="1">
    <source>
        <dbReference type="ARBA" id="ARBA00005417"/>
    </source>
</evidence>
<evidence type="ECO:0000313" key="7">
    <source>
        <dbReference type="Proteomes" id="UP000005868"/>
    </source>
</evidence>
<dbReference type="InterPro" id="IPR003439">
    <property type="entry name" value="ABC_transporter-like_ATP-bd"/>
</dbReference>
<keyword evidence="2" id="KW-0813">Transport</keyword>
<comment type="similarity">
    <text evidence="1">Belongs to the ABC transporter superfamily.</text>
</comment>
<reference evidence="6 7" key="2">
    <citation type="journal article" date="2012" name="Stand. Genomic Sci.">
        <title>Genome sequence of the moderately thermophilic, amino-acid-degrading and sulfur-reducing bacterium Thermovirga lienii type strain (Cas60314(T)).</title>
        <authorList>
            <person name="Goker M."/>
            <person name="Saunders E."/>
            <person name="Lapidus A."/>
            <person name="Nolan M."/>
            <person name="Lucas S."/>
            <person name="Hammon N."/>
            <person name="Deshpande S."/>
            <person name="Cheng J.F."/>
            <person name="Han C."/>
            <person name="Tapia R."/>
            <person name="Goodwin L.A."/>
            <person name="Pitluck S."/>
            <person name="Liolios K."/>
            <person name="Mavromatis K."/>
            <person name="Pagani I."/>
            <person name="Ivanova N."/>
            <person name="Mikhailova N."/>
            <person name="Pati A."/>
            <person name="Chen A."/>
            <person name="Palaniappan K."/>
            <person name="Land M."/>
            <person name="Chang Y.J."/>
            <person name="Jeffries C.D."/>
            <person name="Brambilla E.M."/>
            <person name="Rohde M."/>
            <person name="Spring S."/>
            <person name="Detter J.C."/>
            <person name="Woyke T."/>
            <person name="Bristow J."/>
            <person name="Eisen J.A."/>
            <person name="Markowitz V."/>
            <person name="Hugenholtz P."/>
            <person name="Kyrpides N.C."/>
            <person name="Klenk H.P."/>
        </authorList>
    </citation>
    <scope>NUCLEOTIDE SEQUENCE [LARGE SCALE GENOMIC DNA]</scope>
    <source>
        <strain evidence="7">ATCC BAA-1197 / DSM 17291 / Cas60314</strain>
    </source>
</reference>
<dbReference type="AlphaFoldDB" id="G7V7L3"/>
<dbReference type="Pfam" id="PF00005">
    <property type="entry name" value="ABC_tran"/>
    <property type="match status" value="1"/>
</dbReference>
<dbReference type="STRING" id="580340.Tlie_0440"/>
<sequence length="310" mass="34318">MELAVHTVELTKKYGSFTAVDRLNLSIRKGEVFGLLGPNGAGKTTTILMLLGLTEPTSGKAEVLGHDPVKEPIAVKRMVGYLPENVDFYEDLTASENLFYMAGLNGISSKERDKKVPQVLDMVGLLGSKDSLVGTFSKGMRQRLGIAAVLLKDPKLVILDEPTNGIDPEGIEKILSLIRSLAKELDVTFLLCSHMLYQVQRVCDRVGIMYRSSLVASGTVEEVGRAILGERKRIIKFKPEDNTMPKLEDIKDLEGLSEVKVLGDHFVAHFDEGKLPLVMRGLLDRGFVPFEVSGKDYSLEEIYLRYFQGV</sequence>
<dbReference type="PANTHER" id="PTHR43335:SF11">
    <property type="entry name" value="ABC TRANSPORTER RELATED"/>
    <property type="match status" value="1"/>
</dbReference>
<dbReference type="GO" id="GO:0016887">
    <property type="term" value="F:ATP hydrolysis activity"/>
    <property type="evidence" value="ECO:0007669"/>
    <property type="project" value="InterPro"/>
</dbReference>
<reference evidence="7" key="1">
    <citation type="submission" date="2011-10" db="EMBL/GenBank/DDBJ databases">
        <title>The complete genome of chromosome of Thermovirga lienii DSM 17291.</title>
        <authorList>
            <consortium name="US DOE Joint Genome Institute (JGI-PGF)"/>
            <person name="Lucas S."/>
            <person name="Copeland A."/>
            <person name="Lapidus A."/>
            <person name="Glavina del Rio T."/>
            <person name="Dalin E."/>
            <person name="Tice H."/>
            <person name="Bruce D."/>
            <person name="Goodwin L."/>
            <person name="Pitluck S."/>
            <person name="Peters L."/>
            <person name="Mikhailova N."/>
            <person name="Saunders E."/>
            <person name="Kyrpides N."/>
            <person name="Mavromatis K."/>
            <person name="Ivanova N."/>
            <person name="Last F.I."/>
            <person name="Brettin T."/>
            <person name="Detter J.C."/>
            <person name="Han C."/>
            <person name="Larimer F."/>
            <person name="Land M."/>
            <person name="Hauser L."/>
            <person name="Markowitz V."/>
            <person name="Cheng J.-F."/>
            <person name="Hugenholtz P."/>
            <person name="Woyke T."/>
            <person name="Wu D."/>
            <person name="Spring S."/>
            <person name="Schroeder M."/>
            <person name="Brambilla E.-M."/>
            <person name="Klenk H.-P."/>
            <person name="Eisen J.A."/>
        </authorList>
    </citation>
    <scope>NUCLEOTIDE SEQUENCE [LARGE SCALE GENOMIC DNA]</scope>
    <source>
        <strain evidence="7">ATCC BAA-1197 / DSM 17291 / Cas60314</strain>
    </source>
</reference>
<protein>
    <submittedName>
        <fullName evidence="6">ABC transporter related protein</fullName>
    </submittedName>
</protein>
<evidence type="ECO:0000256" key="3">
    <source>
        <dbReference type="ARBA" id="ARBA00022741"/>
    </source>
</evidence>
<dbReference type="InterPro" id="IPR003593">
    <property type="entry name" value="AAA+_ATPase"/>
</dbReference>
<dbReference type="eggNOG" id="COG1131">
    <property type="taxonomic scope" value="Bacteria"/>
</dbReference>
<accession>G7V7L3</accession>
<dbReference type="InterPro" id="IPR027417">
    <property type="entry name" value="P-loop_NTPase"/>
</dbReference>
<evidence type="ECO:0000259" key="5">
    <source>
        <dbReference type="PROSITE" id="PS50893"/>
    </source>
</evidence>
<dbReference type="EMBL" id="CP003096">
    <property type="protein sequence ID" value="AER66175.1"/>
    <property type="molecule type" value="Genomic_DNA"/>
</dbReference>
<gene>
    <name evidence="6" type="ordered locus">Tlie_0440</name>
</gene>